<reference evidence="3" key="1">
    <citation type="submission" date="2015-02" db="EMBL/GenBank/DDBJ databases">
        <title>Genome sequencing for Strongylocentrotus purpuratus.</title>
        <authorList>
            <person name="Murali S."/>
            <person name="Liu Y."/>
            <person name="Vee V."/>
            <person name="English A."/>
            <person name="Wang M."/>
            <person name="Skinner E."/>
            <person name="Han Y."/>
            <person name="Muzny D.M."/>
            <person name="Worley K.C."/>
            <person name="Gibbs R.A."/>
        </authorList>
    </citation>
    <scope>NUCLEOTIDE SEQUENCE</scope>
</reference>
<dbReference type="EnsemblMetazoa" id="XM_011663534">
    <property type="protein sequence ID" value="XP_011661836"/>
    <property type="gene ID" value="LOC105437199"/>
</dbReference>
<dbReference type="InterPro" id="IPR047153">
    <property type="entry name" value="TRIM45/56/19-like"/>
</dbReference>
<keyword evidence="1" id="KW-0175">Coiled coil</keyword>
<reference evidence="2" key="2">
    <citation type="submission" date="2021-01" db="UniProtKB">
        <authorList>
            <consortium name="EnsemblMetazoa"/>
        </authorList>
    </citation>
    <scope>IDENTIFICATION</scope>
</reference>
<name>A0A7M7T475_STRPU</name>
<dbReference type="KEGG" id="spu:105437199"/>
<evidence type="ECO:0000313" key="2">
    <source>
        <dbReference type="EnsemblMetazoa" id="XP_030852631"/>
    </source>
</evidence>
<evidence type="ECO:0000313" key="3">
    <source>
        <dbReference type="Proteomes" id="UP000007110"/>
    </source>
</evidence>
<accession>A0A7M7T475</accession>
<keyword evidence="3" id="KW-1185">Reference proteome</keyword>
<dbReference type="InParanoid" id="A0A7M7T475"/>
<dbReference type="AlphaFoldDB" id="A0A7M7T475"/>
<dbReference type="GeneID" id="105437199"/>
<evidence type="ECO:0000256" key="1">
    <source>
        <dbReference type="SAM" id="Coils"/>
    </source>
</evidence>
<dbReference type="RefSeq" id="XP_011661836.2">
    <property type="nucleotide sequence ID" value="XM_011663534.2"/>
</dbReference>
<dbReference type="PANTHER" id="PTHR25462:SF296">
    <property type="entry name" value="MEIOTIC P26, ISOFORM F"/>
    <property type="match status" value="1"/>
</dbReference>
<dbReference type="Proteomes" id="UP000007110">
    <property type="component" value="Unassembled WGS sequence"/>
</dbReference>
<evidence type="ECO:0008006" key="4">
    <source>
        <dbReference type="Google" id="ProtNLM"/>
    </source>
</evidence>
<feature type="coiled-coil region" evidence="1">
    <location>
        <begin position="159"/>
        <end position="186"/>
    </location>
</feature>
<protein>
    <recommendedName>
        <fullName evidence="4">B box-type domain-containing protein</fullName>
    </recommendedName>
</protein>
<dbReference type="PANTHER" id="PTHR25462">
    <property type="entry name" value="BONUS, ISOFORM C-RELATED"/>
    <property type="match status" value="1"/>
</dbReference>
<organism evidence="2 3">
    <name type="scientific">Strongylocentrotus purpuratus</name>
    <name type="common">Purple sea urchin</name>
    <dbReference type="NCBI Taxonomy" id="7668"/>
    <lineage>
        <taxon>Eukaryota</taxon>
        <taxon>Metazoa</taxon>
        <taxon>Echinodermata</taxon>
        <taxon>Eleutherozoa</taxon>
        <taxon>Echinozoa</taxon>
        <taxon>Echinoidea</taxon>
        <taxon>Euechinoidea</taxon>
        <taxon>Echinacea</taxon>
        <taxon>Camarodonta</taxon>
        <taxon>Echinidea</taxon>
        <taxon>Strongylocentrotidae</taxon>
        <taxon>Strongylocentrotus</taxon>
    </lineage>
</organism>
<dbReference type="InterPro" id="IPR011044">
    <property type="entry name" value="Quino_amine_DH_bsu"/>
</dbReference>
<dbReference type="Gene3D" id="3.30.160.60">
    <property type="entry name" value="Classic Zinc Finger"/>
    <property type="match status" value="1"/>
</dbReference>
<proteinExistence type="predicted"/>
<dbReference type="SUPFAM" id="SSF57845">
    <property type="entry name" value="B-box zinc-binding domain"/>
    <property type="match status" value="1"/>
</dbReference>
<sequence length="577" mass="65074">MASAFHSGSSGKCQGIDCKSGDFVATFSIKEQQDLCEDCVSKKAQTMRDQESQDWSCDKHMKPIEYVCLSHKIPLCQTCAFLLHQKPCTVQDLEDAVREKRSRLEMLIPRVTEKRHELQQKASRIRDYGGGLEQHFKSVKDKIAKTFGTESEDIDSLEKRELESLRKDAQEQIRKIEEELNTQLEKIRQVAYSKREKIVRTKQRLADDLIKVQERTLRKVDELQSQVDRVMDSVEIAQCRLDKLVMDDRDLIGQGDMFETSLTRMLDTDINVDVLKRTVQRGQQVNFKLDDNVHESKVLGPEESWELIDSVAIAKDLVKPYFIGAIDEDQMVVSDMSCRTLYVTNLKEKATSKVLERSGDYRKVVSCTSMGKGIILCGNFCKGATGSRFKGASLYNRQWEFIRDVELPKNPESEKTFASVHVEKGGRILAAVACQSDIHVINPGDGIISQSVKTGVGKIQWLCSLPSGNLVAKTGNSEFTIMDSTGSHRVCIKHDRWDGCLCDVDLSDGSIYVVYRDKTHNVYAVDVVSSDGELEATKVVEYPVSKNRKDVVLPCVVTAPGTLITCNGEYFYVFKLS</sequence>
<dbReference type="SUPFAM" id="SSF50969">
    <property type="entry name" value="YVTN repeat-like/Quinoprotein amine dehydrogenase"/>
    <property type="match status" value="1"/>
</dbReference>
<dbReference type="EnsemblMetazoa" id="XM_030996771">
    <property type="protein sequence ID" value="XP_030852631"/>
    <property type="gene ID" value="LOC105437199"/>
</dbReference>
<dbReference type="RefSeq" id="XP_030852631.1">
    <property type="nucleotide sequence ID" value="XM_030996771.1"/>
</dbReference>